<evidence type="ECO:0000313" key="6">
    <source>
        <dbReference type="Proteomes" id="UP001337305"/>
    </source>
</evidence>
<dbReference type="EC" id="3.4.21.-" evidence="4"/>
<dbReference type="Pfam" id="PF13365">
    <property type="entry name" value="Trypsin_2"/>
    <property type="match status" value="1"/>
</dbReference>
<dbReference type="InterPro" id="IPR009003">
    <property type="entry name" value="Peptidase_S1_PA"/>
</dbReference>
<evidence type="ECO:0000256" key="3">
    <source>
        <dbReference type="ARBA" id="ARBA00022825"/>
    </source>
</evidence>
<keyword evidence="6" id="KW-1185">Reference proteome</keyword>
<keyword evidence="2 4" id="KW-0378">Hydrolase</keyword>
<feature type="chain" id="PRO_5044969225" description="Serine protease" evidence="4">
    <location>
        <begin position="25"/>
        <end position="290"/>
    </location>
</feature>
<reference evidence="5 6" key="1">
    <citation type="submission" date="2022-09" db="EMBL/GenBank/DDBJ databases">
        <title>Genome sequencing of Flavivirga sp. MEBiC05379.</title>
        <authorList>
            <person name="Oh H.-M."/>
            <person name="Kwon K.K."/>
            <person name="Park M.J."/>
            <person name="Yang S.-H."/>
        </authorList>
    </citation>
    <scope>NUCLEOTIDE SEQUENCE [LARGE SCALE GENOMIC DNA]</scope>
    <source>
        <strain evidence="5 6">MEBiC05379</strain>
    </source>
</reference>
<evidence type="ECO:0000313" key="5">
    <source>
        <dbReference type="EMBL" id="MEF3832795.1"/>
    </source>
</evidence>
<protein>
    <recommendedName>
        <fullName evidence="4">Serine protease</fullName>
        <ecNumber evidence="4">3.4.21.-</ecNumber>
    </recommendedName>
</protein>
<evidence type="ECO:0000256" key="2">
    <source>
        <dbReference type="ARBA" id="ARBA00022801"/>
    </source>
</evidence>
<dbReference type="RefSeq" id="WP_303305163.1">
    <property type="nucleotide sequence ID" value="NZ_JAUOEO010000001.1"/>
</dbReference>
<dbReference type="Proteomes" id="UP001337305">
    <property type="component" value="Unassembled WGS sequence"/>
</dbReference>
<accession>A0ABU7XQ01</accession>
<name>A0ABU7XQ01_9FLAO</name>
<sequence>MNLKQIITSILMIILLGQLNNVHAQNKESSKYDHYYNDGVITSSITKKGSELIKAGNFVEMDKLRIGLNKSSENVKLPITTSKGRIDLDATQDGILILVKLYLCGHCPNHHASIATGFVLNKEGVCATNHHVFAKDPKESIDYVSVFAIDNQGNTYPVVEVLAANKDNDLALFKIEPQDEVLKPVFLGENAKVADNVHIISHPKFMFYTYSRGFVKRSYLSYKEGAPRQSISANFDPGSSGAPVFNDSGDVVGVVTSVMTVYDKENKNAKIEIREMIPIDLLKQMCRGPL</sequence>
<dbReference type="PANTHER" id="PTHR43343:SF3">
    <property type="entry name" value="PROTEASE DO-LIKE 8, CHLOROPLASTIC"/>
    <property type="match status" value="1"/>
</dbReference>
<dbReference type="InterPro" id="IPR008256">
    <property type="entry name" value="Peptidase_S1B"/>
</dbReference>
<dbReference type="EMBL" id="JAODOP010000004">
    <property type="protein sequence ID" value="MEF3832795.1"/>
    <property type="molecule type" value="Genomic_DNA"/>
</dbReference>
<feature type="signal peptide" evidence="4">
    <location>
        <begin position="1"/>
        <end position="24"/>
    </location>
</feature>
<dbReference type="GO" id="GO:0006508">
    <property type="term" value="P:proteolysis"/>
    <property type="evidence" value="ECO:0007669"/>
    <property type="project" value="UniProtKB-KW"/>
</dbReference>
<dbReference type="SUPFAM" id="SSF50494">
    <property type="entry name" value="Trypsin-like serine proteases"/>
    <property type="match status" value="1"/>
</dbReference>
<dbReference type="Gene3D" id="2.40.10.120">
    <property type="match status" value="1"/>
</dbReference>
<keyword evidence="3 4" id="KW-0720">Serine protease</keyword>
<proteinExistence type="inferred from homology"/>
<dbReference type="InterPro" id="IPR051201">
    <property type="entry name" value="Chloro_Bact_Ser_Proteases"/>
</dbReference>
<dbReference type="GO" id="GO:0008233">
    <property type="term" value="F:peptidase activity"/>
    <property type="evidence" value="ECO:0007669"/>
    <property type="project" value="UniProtKB-KW"/>
</dbReference>
<keyword evidence="4" id="KW-0732">Signal</keyword>
<organism evidence="5 6">
    <name type="scientific">Flavivirga spongiicola</name>
    <dbReference type="NCBI Taxonomy" id="421621"/>
    <lineage>
        <taxon>Bacteria</taxon>
        <taxon>Pseudomonadati</taxon>
        <taxon>Bacteroidota</taxon>
        <taxon>Flavobacteriia</taxon>
        <taxon>Flavobacteriales</taxon>
        <taxon>Flavobacteriaceae</taxon>
        <taxon>Flavivirga</taxon>
    </lineage>
</organism>
<gene>
    <name evidence="5" type="ORF">N1F79_06615</name>
</gene>
<evidence type="ECO:0000256" key="1">
    <source>
        <dbReference type="ARBA" id="ARBA00022670"/>
    </source>
</evidence>
<evidence type="ECO:0000256" key="4">
    <source>
        <dbReference type="RuleBase" id="RU004296"/>
    </source>
</evidence>
<comment type="similarity">
    <text evidence="4">Belongs to the peptidase S1B family.</text>
</comment>
<comment type="caution">
    <text evidence="5">The sequence shown here is derived from an EMBL/GenBank/DDBJ whole genome shotgun (WGS) entry which is preliminary data.</text>
</comment>
<keyword evidence="1 4" id="KW-0645">Protease</keyword>
<dbReference type="PANTHER" id="PTHR43343">
    <property type="entry name" value="PEPTIDASE S12"/>
    <property type="match status" value="1"/>
</dbReference>
<dbReference type="PRINTS" id="PR00839">
    <property type="entry name" value="V8PROTEASE"/>
</dbReference>